<dbReference type="GO" id="GO:0098719">
    <property type="term" value="P:sodium ion import across plasma membrane"/>
    <property type="evidence" value="ECO:0007669"/>
    <property type="project" value="TreeGrafter"/>
</dbReference>
<keyword evidence="5" id="KW-0630">Potassium</keyword>
<dbReference type="InterPro" id="IPR018422">
    <property type="entry name" value="Cation/H_exchanger_CPA1"/>
</dbReference>
<feature type="non-terminal residue" evidence="8">
    <location>
        <position position="1"/>
    </location>
</feature>
<evidence type="ECO:0000256" key="7">
    <source>
        <dbReference type="SAM" id="Phobius"/>
    </source>
</evidence>
<feature type="transmembrane region" description="Helical" evidence="7">
    <location>
        <begin position="43"/>
        <end position="64"/>
    </location>
</feature>
<dbReference type="Proteomes" id="UP000233551">
    <property type="component" value="Unassembled WGS sequence"/>
</dbReference>
<organism evidence="8 9">
    <name type="scientific">Punica granatum</name>
    <name type="common">Pomegranate</name>
    <dbReference type="NCBI Taxonomy" id="22663"/>
    <lineage>
        <taxon>Eukaryota</taxon>
        <taxon>Viridiplantae</taxon>
        <taxon>Streptophyta</taxon>
        <taxon>Embryophyta</taxon>
        <taxon>Tracheophyta</taxon>
        <taxon>Spermatophyta</taxon>
        <taxon>Magnoliopsida</taxon>
        <taxon>eudicotyledons</taxon>
        <taxon>Gunneridae</taxon>
        <taxon>Pentapetalae</taxon>
        <taxon>rosids</taxon>
        <taxon>malvids</taxon>
        <taxon>Myrtales</taxon>
        <taxon>Lythraceae</taxon>
        <taxon>Punica</taxon>
    </lineage>
</organism>
<accession>A0A2I0ISY8</accession>
<evidence type="ECO:0000313" key="9">
    <source>
        <dbReference type="Proteomes" id="UP000233551"/>
    </source>
</evidence>
<evidence type="ECO:0000313" key="8">
    <source>
        <dbReference type="EMBL" id="PKI46823.1"/>
    </source>
</evidence>
<protein>
    <recommendedName>
        <fullName evidence="10">Cation/H+ exchanger domain-containing protein</fullName>
    </recommendedName>
</protein>
<comment type="subcellular location">
    <subcellularLocation>
        <location evidence="1">Cell membrane</location>
        <topology evidence="1">Multi-pass membrane protein</topology>
    </subcellularLocation>
</comment>
<dbReference type="PANTHER" id="PTHR10110">
    <property type="entry name" value="SODIUM/HYDROGEN EXCHANGER"/>
    <property type="match status" value="1"/>
</dbReference>
<keyword evidence="7" id="KW-0812">Transmembrane</keyword>
<dbReference type="STRING" id="22663.A0A2I0ISY8"/>
<keyword evidence="7" id="KW-1133">Transmembrane helix</keyword>
<feature type="non-terminal residue" evidence="8">
    <location>
        <position position="150"/>
    </location>
</feature>
<dbReference type="GO" id="GO:0009941">
    <property type="term" value="C:chloroplast envelope"/>
    <property type="evidence" value="ECO:0007669"/>
    <property type="project" value="TreeGrafter"/>
</dbReference>
<evidence type="ECO:0000256" key="6">
    <source>
        <dbReference type="ARBA" id="ARBA00023065"/>
    </source>
</evidence>
<evidence type="ECO:0008006" key="10">
    <source>
        <dbReference type="Google" id="ProtNLM"/>
    </source>
</evidence>
<dbReference type="GO" id="GO:0051453">
    <property type="term" value="P:regulation of intracellular pH"/>
    <property type="evidence" value="ECO:0007669"/>
    <property type="project" value="TreeGrafter"/>
</dbReference>
<evidence type="ECO:0000256" key="5">
    <source>
        <dbReference type="ARBA" id="ARBA00022958"/>
    </source>
</evidence>
<dbReference type="PANTHER" id="PTHR10110:SF86">
    <property type="entry name" value="SODIUM_HYDROGEN EXCHANGER 7"/>
    <property type="match status" value="1"/>
</dbReference>
<comment type="caution">
    <text evidence="8">The sequence shown here is derived from an EMBL/GenBank/DDBJ whole genome shotgun (WGS) entry which is preliminary data.</text>
</comment>
<keyword evidence="2" id="KW-0813">Transport</keyword>
<gene>
    <name evidence="8" type="ORF">CRG98_032761</name>
</gene>
<dbReference type="EMBL" id="PGOL01002569">
    <property type="protein sequence ID" value="PKI46823.1"/>
    <property type="molecule type" value="Genomic_DNA"/>
</dbReference>
<evidence type="ECO:0000256" key="4">
    <source>
        <dbReference type="ARBA" id="ARBA00022538"/>
    </source>
</evidence>
<proteinExistence type="predicted"/>
<keyword evidence="4" id="KW-0633">Potassium transport</keyword>
<dbReference type="GO" id="GO:0005886">
    <property type="term" value="C:plasma membrane"/>
    <property type="evidence" value="ECO:0007669"/>
    <property type="project" value="UniProtKB-SubCell"/>
</dbReference>
<evidence type="ECO:0000256" key="1">
    <source>
        <dbReference type="ARBA" id="ARBA00004651"/>
    </source>
</evidence>
<evidence type="ECO:0000256" key="2">
    <source>
        <dbReference type="ARBA" id="ARBA00022448"/>
    </source>
</evidence>
<dbReference type="GO" id="GO:0015386">
    <property type="term" value="F:potassium:proton antiporter activity"/>
    <property type="evidence" value="ECO:0007669"/>
    <property type="project" value="TreeGrafter"/>
</dbReference>
<dbReference type="AlphaFoldDB" id="A0A2I0ISY8"/>
<dbReference type="GO" id="GO:0015385">
    <property type="term" value="F:sodium:proton antiporter activity"/>
    <property type="evidence" value="ECO:0007669"/>
    <property type="project" value="InterPro"/>
</dbReference>
<feature type="transmembrane region" description="Helical" evidence="7">
    <location>
        <begin position="76"/>
        <end position="101"/>
    </location>
</feature>
<keyword evidence="7" id="KW-0472">Membrane</keyword>
<name>A0A2I0ISY8_PUNGR</name>
<feature type="transmembrane region" description="Helical" evidence="7">
    <location>
        <begin position="7"/>
        <end position="23"/>
    </location>
</feature>
<keyword evidence="6" id="KW-0406">Ion transport</keyword>
<keyword evidence="3" id="KW-1003">Cell membrane</keyword>
<keyword evidence="9" id="KW-1185">Reference proteome</keyword>
<evidence type="ECO:0000256" key="3">
    <source>
        <dbReference type="ARBA" id="ARBA00022475"/>
    </source>
</evidence>
<reference evidence="8 9" key="1">
    <citation type="submission" date="2017-11" db="EMBL/GenBank/DDBJ databases">
        <title>De-novo sequencing of pomegranate (Punica granatum L.) genome.</title>
        <authorList>
            <person name="Akparov Z."/>
            <person name="Amiraslanov A."/>
            <person name="Hajiyeva S."/>
            <person name="Abbasov M."/>
            <person name="Kaur K."/>
            <person name="Hamwieh A."/>
            <person name="Solovyev V."/>
            <person name="Salamov A."/>
            <person name="Braich B."/>
            <person name="Kosarev P."/>
            <person name="Mahmoud A."/>
            <person name="Hajiyev E."/>
            <person name="Babayeva S."/>
            <person name="Izzatullayeva V."/>
            <person name="Mammadov A."/>
            <person name="Mammadov A."/>
            <person name="Sharifova S."/>
            <person name="Ojaghi J."/>
            <person name="Eynullazada K."/>
            <person name="Bayramov B."/>
            <person name="Abdulazimova A."/>
            <person name="Shahmuradov I."/>
        </authorList>
    </citation>
    <scope>NUCLEOTIDE SEQUENCE [LARGE SCALE GENOMIC DNA]</scope>
    <source>
        <strain evidence="9">cv. AG2017</strain>
        <tissue evidence="8">Leaf</tissue>
    </source>
</reference>
<sequence length="150" mass="16153">AQEGADVSGVLTVMTLGMFYAAVAKTAFKGETQQSLHHFWEMVAYIANTLIFILSGVVIAEGVLSHGDVLTRGSSWAYLILLYVLVQASRLIVVSVLFPLLRYFGYGLDWKEATILTWSGLRGAVALSLSLSVKRSSDSSTSLSSDTGTL</sequence>